<evidence type="ECO:0008006" key="4">
    <source>
        <dbReference type="Google" id="ProtNLM"/>
    </source>
</evidence>
<gene>
    <name evidence="2" type="ORF">A2527_12640</name>
</gene>
<organism evidence="2 3">
    <name type="scientific">Candidatus Lambdaproteobacteria bacterium RIFOXYD2_FULL_50_16</name>
    <dbReference type="NCBI Taxonomy" id="1817772"/>
    <lineage>
        <taxon>Bacteria</taxon>
        <taxon>Pseudomonadati</taxon>
        <taxon>Pseudomonadota</taxon>
        <taxon>Candidatus Lambdaproteobacteria</taxon>
    </lineage>
</organism>
<keyword evidence="1" id="KW-0732">Signal</keyword>
<protein>
    <recommendedName>
        <fullName evidence="4">DUF2946 domain-containing protein</fullName>
    </recommendedName>
</protein>
<comment type="caution">
    <text evidence="2">The sequence shown here is derived from an EMBL/GenBank/DDBJ whole genome shotgun (WGS) entry which is preliminary data.</text>
</comment>
<feature type="chain" id="PRO_5009524608" description="DUF2946 domain-containing protein" evidence="1">
    <location>
        <begin position="28"/>
        <end position="149"/>
    </location>
</feature>
<dbReference type="AlphaFoldDB" id="A0A1F6GA97"/>
<sequence>MKRGWPRGVLSLWVAVAFLGAAVCAAAHSPLSSLGAAVSLSDSAKQLAAPHSAHGQHAVHLQHLAPLTSDSSPADHPDLPPNPENCCILVATKGELVGPLEVSLPTLPLVRTPSWTLNNSSAVRALALPALATSAPPPSLFAQKTLLLC</sequence>
<evidence type="ECO:0000256" key="1">
    <source>
        <dbReference type="SAM" id="SignalP"/>
    </source>
</evidence>
<accession>A0A1F6GA97</accession>
<name>A0A1F6GA97_9PROT</name>
<dbReference type="EMBL" id="MFNE01000029">
    <property type="protein sequence ID" value="OGG95014.1"/>
    <property type="molecule type" value="Genomic_DNA"/>
</dbReference>
<evidence type="ECO:0000313" key="2">
    <source>
        <dbReference type="EMBL" id="OGG95014.1"/>
    </source>
</evidence>
<dbReference type="Proteomes" id="UP000178449">
    <property type="component" value="Unassembled WGS sequence"/>
</dbReference>
<dbReference type="STRING" id="1817772.A2527_12640"/>
<reference evidence="2 3" key="1">
    <citation type="journal article" date="2016" name="Nat. Commun.">
        <title>Thousands of microbial genomes shed light on interconnected biogeochemical processes in an aquifer system.</title>
        <authorList>
            <person name="Anantharaman K."/>
            <person name="Brown C.T."/>
            <person name="Hug L.A."/>
            <person name="Sharon I."/>
            <person name="Castelle C.J."/>
            <person name="Probst A.J."/>
            <person name="Thomas B.C."/>
            <person name="Singh A."/>
            <person name="Wilkins M.J."/>
            <person name="Karaoz U."/>
            <person name="Brodie E.L."/>
            <person name="Williams K.H."/>
            <person name="Hubbard S.S."/>
            <person name="Banfield J.F."/>
        </authorList>
    </citation>
    <scope>NUCLEOTIDE SEQUENCE [LARGE SCALE GENOMIC DNA]</scope>
</reference>
<proteinExistence type="predicted"/>
<evidence type="ECO:0000313" key="3">
    <source>
        <dbReference type="Proteomes" id="UP000178449"/>
    </source>
</evidence>
<feature type="signal peptide" evidence="1">
    <location>
        <begin position="1"/>
        <end position="27"/>
    </location>
</feature>